<reference evidence="2 3" key="1">
    <citation type="submission" date="2019-03" db="EMBL/GenBank/DDBJ databases">
        <title>Single cell metagenomics reveals metabolic interactions within the superorganism composed of flagellate Streblomastix strix and complex community of Bacteroidetes bacteria on its surface.</title>
        <authorList>
            <person name="Treitli S.C."/>
            <person name="Kolisko M."/>
            <person name="Husnik F."/>
            <person name="Keeling P."/>
            <person name="Hampl V."/>
        </authorList>
    </citation>
    <scope>NUCLEOTIDE SEQUENCE [LARGE SCALE GENOMIC DNA]</scope>
    <source>
        <strain evidence="2">ST1C</strain>
    </source>
</reference>
<evidence type="ECO:0000313" key="3">
    <source>
        <dbReference type="Proteomes" id="UP000324800"/>
    </source>
</evidence>
<feature type="region of interest" description="Disordered" evidence="1">
    <location>
        <begin position="1"/>
        <end position="25"/>
    </location>
</feature>
<feature type="compositionally biased region" description="Polar residues" evidence="1">
    <location>
        <begin position="1"/>
        <end position="11"/>
    </location>
</feature>
<feature type="compositionally biased region" description="Basic and acidic residues" evidence="1">
    <location>
        <begin position="60"/>
        <end position="90"/>
    </location>
</feature>
<sequence>MAAATMTQYTHDNIKQFKGSEWKEEQSRALAIDKAMRFGRLFSSDISKEQNKKTKLVQQKQDRFKEKQREIDAKRDAKRQAKDEKKEQMKSTEMINMKTEEGKAQTKVEDDESSGNDISDREDGQLPLW</sequence>
<name>A0A5J4U076_9EUKA</name>
<evidence type="ECO:0000313" key="2">
    <source>
        <dbReference type="EMBL" id="KAA6363834.1"/>
    </source>
</evidence>
<feature type="compositionally biased region" description="Basic and acidic residues" evidence="1">
    <location>
        <begin position="98"/>
        <end position="108"/>
    </location>
</feature>
<gene>
    <name evidence="2" type="ORF">EZS28_040640</name>
</gene>
<comment type="caution">
    <text evidence="2">The sequence shown here is derived from an EMBL/GenBank/DDBJ whole genome shotgun (WGS) entry which is preliminary data.</text>
</comment>
<feature type="compositionally biased region" description="Basic and acidic residues" evidence="1">
    <location>
        <begin position="12"/>
        <end position="25"/>
    </location>
</feature>
<proteinExistence type="predicted"/>
<dbReference type="AlphaFoldDB" id="A0A5J4U076"/>
<dbReference type="EMBL" id="SNRW01022419">
    <property type="protein sequence ID" value="KAA6363834.1"/>
    <property type="molecule type" value="Genomic_DNA"/>
</dbReference>
<dbReference type="Proteomes" id="UP000324800">
    <property type="component" value="Unassembled WGS sequence"/>
</dbReference>
<accession>A0A5J4U076</accession>
<feature type="region of interest" description="Disordered" evidence="1">
    <location>
        <begin position="42"/>
        <end position="129"/>
    </location>
</feature>
<feature type="compositionally biased region" description="Basic and acidic residues" evidence="1">
    <location>
        <begin position="118"/>
        <end position="129"/>
    </location>
</feature>
<organism evidence="2 3">
    <name type="scientific">Streblomastix strix</name>
    <dbReference type="NCBI Taxonomy" id="222440"/>
    <lineage>
        <taxon>Eukaryota</taxon>
        <taxon>Metamonada</taxon>
        <taxon>Preaxostyla</taxon>
        <taxon>Oxymonadida</taxon>
        <taxon>Streblomastigidae</taxon>
        <taxon>Streblomastix</taxon>
    </lineage>
</organism>
<evidence type="ECO:0000256" key="1">
    <source>
        <dbReference type="SAM" id="MobiDB-lite"/>
    </source>
</evidence>
<protein>
    <submittedName>
        <fullName evidence="2">Uncharacterized protein</fullName>
    </submittedName>
</protein>